<sequence length="632" mass="70052">MEWQYMGAPCWSCHLSGEVRPRYRPTFLYPGSTADSAINTHGMVDGVADGGWPATLARGLHDAWDTRLFTDLVITTRDEIIHAHKVILAAASPYFKGMLSAGLREGQTHTLVLEDVSGAILNTVLTYIYTGKATLTENNVQNVLTLADYFQIHSLKKLCCYYLKNHLVMETCLGVYEVATLHRCYDLAADALALACSLCSEVLLQPAFLTLQPETLLTLLKEPYLSVESEEELLKGIIRWTCKDPDKRKKWLPAFIEKIDLRFLNSQTIISWIASLEEKHLLSDDLRHILTPLDIDSYGTEDGSDDQEDSAKKIRHNSQEEVLLVMGGESNGRLLGNVECFALGYSSWRCSIPDAGVQHNDHNEHQFQVLPAMEKARAYCAVATHDNLVYILGGQTNSTFLASCECYRVLTNTWHQLCDLPAPVHGAAAAFLDGVLYFAGGKSHEKYENQLLVYDENNVSWVPRGPLSRGRGHFGMVALHGSLYAVGGICSYGGTSQVLSTCEKFDPGSDTWTPIAPLGQARAYLGVAVIHDKLYAIGGYDGSRWLSSVEKYDPLRDQWTSVSSMISARSSFGVTVSHGRIFCLGGFSGESNLNTVEKYNPRTNMWHCVQSMQLRRYGLVAATVNVPGSRRV</sequence>
<dbReference type="Gene3D" id="2.120.10.80">
    <property type="entry name" value="Kelch-type beta propeller"/>
    <property type="match status" value="2"/>
</dbReference>
<dbReference type="GO" id="GO:0003779">
    <property type="term" value="F:actin binding"/>
    <property type="evidence" value="ECO:0007669"/>
    <property type="project" value="UniProtKB-KW"/>
</dbReference>
<dbReference type="SUPFAM" id="SSF54695">
    <property type="entry name" value="POZ domain"/>
    <property type="match status" value="1"/>
</dbReference>
<organism evidence="9 10">
    <name type="scientific">Cherax quadricarinatus</name>
    <name type="common">Australian red claw crayfish</name>
    <dbReference type="NCBI Taxonomy" id="27406"/>
    <lineage>
        <taxon>Eukaryota</taxon>
        <taxon>Metazoa</taxon>
        <taxon>Ecdysozoa</taxon>
        <taxon>Arthropoda</taxon>
        <taxon>Crustacea</taxon>
        <taxon>Multicrustacea</taxon>
        <taxon>Malacostraca</taxon>
        <taxon>Eumalacostraca</taxon>
        <taxon>Eucarida</taxon>
        <taxon>Decapoda</taxon>
        <taxon>Pleocyemata</taxon>
        <taxon>Astacidea</taxon>
        <taxon>Parastacoidea</taxon>
        <taxon>Parastacidae</taxon>
        <taxon>Cherax</taxon>
    </lineage>
</organism>
<evidence type="ECO:0000259" key="8">
    <source>
        <dbReference type="PROSITE" id="PS50097"/>
    </source>
</evidence>
<dbReference type="EMBL" id="JARKIK010000024">
    <property type="protein sequence ID" value="KAK8743503.1"/>
    <property type="molecule type" value="Genomic_DNA"/>
</dbReference>
<evidence type="ECO:0000313" key="9">
    <source>
        <dbReference type="EMBL" id="KAK8743503.1"/>
    </source>
</evidence>
<evidence type="ECO:0000256" key="5">
    <source>
        <dbReference type="ARBA" id="ARBA00022786"/>
    </source>
</evidence>
<dbReference type="PANTHER" id="PTHR24412:SF489">
    <property type="entry name" value="RING FINGER DOMAIN AND KELCH REPEAT-CONTAINING PROTEIN DDB_G0271372"/>
    <property type="match status" value="1"/>
</dbReference>
<dbReference type="EMBL" id="JARKIK010000024">
    <property type="protein sequence ID" value="KAK8743500.1"/>
    <property type="molecule type" value="Genomic_DNA"/>
</dbReference>
<dbReference type="Proteomes" id="UP001445076">
    <property type="component" value="Unassembled WGS sequence"/>
</dbReference>
<dbReference type="PANTHER" id="PTHR24412">
    <property type="entry name" value="KELCH PROTEIN"/>
    <property type="match status" value="1"/>
</dbReference>
<evidence type="ECO:0000256" key="3">
    <source>
        <dbReference type="ARBA" id="ARBA00022441"/>
    </source>
</evidence>
<feature type="domain" description="BTB" evidence="8">
    <location>
        <begin position="70"/>
        <end position="137"/>
    </location>
</feature>
<dbReference type="Pfam" id="PF24681">
    <property type="entry name" value="Kelch_KLHDC2_KLHL20_DRC7"/>
    <property type="match status" value="1"/>
</dbReference>
<comment type="caution">
    <text evidence="9">The sequence shown here is derived from an EMBL/GenBank/DDBJ whole genome shotgun (WGS) entry which is preliminary data.</text>
</comment>
<dbReference type="InterPro" id="IPR017096">
    <property type="entry name" value="BTB-kelch_protein"/>
</dbReference>
<dbReference type="SMART" id="SM00612">
    <property type="entry name" value="Kelch"/>
    <property type="match status" value="6"/>
</dbReference>
<dbReference type="InterPro" id="IPR011705">
    <property type="entry name" value="BACK"/>
</dbReference>
<keyword evidence="3" id="KW-0880">Kelch repeat</keyword>
<dbReference type="Gene3D" id="3.30.710.10">
    <property type="entry name" value="Potassium Channel Kv1.1, Chain A"/>
    <property type="match status" value="1"/>
</dbReference>
<protein>
    <recommendedName>
        <fullName evidence="2">Kelch-like protein diablo</fullName>
    </recommendedName>
</protein>
<comment type="pathway">
    <text evidence="1">Protein modification; protein ubiquitination.</text>
</comment>
<evidence type="ECO:0000256" key="6">
    <source>
        <dbReference type="ARBA" id="ARBA00023203"/>
    </source>
</evidence>
<dbReference type="SUPFAM" id="SSF50965">
    <property type="entry name" value="Galactose oxidase, central domain"/>
    <property type="match status" value="1"/>
</dbReference>
<dbReference type="InterPro" id="IPR011043">
    <property type="entry name" value="Gal_Oxase/kelch_b-propeller"/>
</dbReference>
<evidence type="ECO:0000256" key="1">
    <source>
        <dbReference type="ARBA" id="ARBA00004906"/>
    </source>
</evidence>
<keyword evidence="4" id="KW-0677">Repeat</keyword>
<accession>A0AAW0XG48</accession>
<evidence type="ECO:0000313" key="10">
    <source>
        <dbReference type="Proteomes" id="UP001445076"/>
    </source>
</evidence>
<dbReference type="Pfam" id="PF07707">
    <property type="entry name" value="BACK"/>
    <property type="match status" value="1"/>
</dbReference>
<dbReference type="InterPro" id="IPR015915">
    <property type="entry name" value="Kelch-typ_b-propeller"/>
</dbReference>
<evidence type="ECO:0000256" key="7">
    <source>
        <dbReference type="ARBA" id="ARBA00043912"/>
    </source>
</evidence>
<dbReference type="SMART" id="SM00875">
    <property type="entry name" value="BACK"/>
    <property type="match status" value="1"/>
</dbReference>
<reference evidence="9 10" key="1">
    <citation type="journal article" date="2024" name="BMC Genomics">
        <title>Genome assembly of redclaw crayfish (Cherax quadricarinatus) provides insights into its immune adaptation and hypoxia tolerance.</title>
        <authorList>
            <person name="Liu Z."/>
            <person name="Zheng J."/>
            <person name="Li H."/>
            <person name="Fang K."/>
            <person name="Wang S."/>
            <person name="He J."/>
            <person name="Zhou D."/>
            <person name="Weng S."/>
            <person name="Chi M."/>
            <person name="Gu Z."/>
            <person name="He J."/>
            <person name="Li F."/>
            <person name="Wang M."/>
        </authorList>
    </citation>
    <scope>NUCLEOTIDE SEQUENCE [LARGE SCALE GENOMIC DNA]</scope>
    <source>
        <strain evidence="9">ZL_2023a</strain>
    </source>
</reference>
<dbReference type="Pfam" id="PF00651">
    <property type="entry name" value="BTB"/>
    <property type="match status" value="1"/>
</dbReference>
<dbReference type="InterPro" id="IPR006652">
    <property type="entry name" value="Kelch_1"/>
</dbReference>
<dbReference type="CDD" id="cd18186">
    <property type="entry name" value="BTB_POZ_ZBTB_KLHL-like"/>
    <property type="match status" value="1"/>
</dbReference>
<dbReference type="Gene3D" id="1.25.40.420">
    <property type="match status" value="1"/>
</dbReference>
<dbReference type="PROSITE" id="PS50097">
    <property type="entry name" value="BTB"/>
    <property type="match status" value="1"/>
</dbReference>
<keyword evidence="10" id="KW-1185">Reference proteome</keyword>
<evidence type="ECO:0000256" key="2">
    <source>
        <dbReference type="ARBA" id="ARBA00013699"/>
    </source>
</evidence>
<keyword evidence="5" id="KW-0833">Ubl conjugation pathway</keyword>
<dbReference type="InterPro" id="IPR000210">
    <property type="entry name" value="BTB/POZ_dom"/>
</dbReference>
<dbReference type="AlphaFoldDB" id="A0AAW0XG48"/>
<evidence type="ECO:0000256" key="4">
    <source>
        <dbReference type="ARBA" id="ARBA00022737"/>
    </source>
</evidence>
<dbReference type="InterPro" id="IPR011333">
    <property type="entry name" value="SKP1/BTB/POZ_sf"/>
</dbReference>
<comment type="function">
    <text evidence="7">Probable substrate-specific adapter of an E3 ubiquitin-protein ligase complex which mediates the ubiquitination and subsequent proteasomal degradation of target proteins. May have a role in synapse differentiation and growth.</text>
</comment>
<dbReference type="SMART" id="SM00225">
    <property type="entry name" value="BTB"/>
    <property type="match status" value="1"/>
</dbReference>
<keyword evidence="6" id="KW-0009">Actin-binding</keyword>
<gene>
    <name evidence="9" type="ORF">OTU49_001112</name>
</gene>
<dbReference type="Pfam" id="PF01344">
    <property type="entry name" value="Kelch_1"/>
    <property type="match status" value="2"/>
</dbReference>
<proteinExistence type="predicted"/>
<reference evidence="9" key="2">
    <citation type="submission" date="2024-01" db="EMBL/GenBank/DDBJ databases">
        <authorList>
            <person name="He J."/>
            <person name="Wang M."/>
            <person name="Zheng J."/>
            <person name="Liu Z."/>
        </authorList>
    </citation>
    <scope>NUCLEOTIDE SEQUENCE</scope>
    <source>
        <strain evidence="9">ZL_2023a</strain>
        <tissue evidence="9">Muscle</tissue>
    </source>
</reference>
<name>A0AAW0XG48_CHEQU</name>
<dbReference type="PIRSF" id="PIRSF037037">
    <property type="entry name" value="Kelch-like_protein_gigaxonin"/>
    <property type="match status" value="1"/>
</dbReference>